<dbReference type="InterPro" id="IPR029058">
    <property type="entry name" value="AB_hydrolase_fold"/>
</dbReference>
<dbReference type="PANTHER" id="PTHR48081:SF31">
    <property type="entry name" value="STERYL ACETYL HYDROLASE MUG81-RELATED"/>
    <property type="match status" value="1"/>
</dbReference>
<name>A0ABZ1D8I4_9TREE</name>
<dbReference type="Gene3D" id="3.40.50.1820">
    <property type="entry name" value="alpha/beta hydrolase"/>
    <property type="match status" value="1"/>
</dbReference>
<keyword evidence="2" id="KW-1133">Transmembrane helix</keyword>
<accession>A0ABZ1D8I4</accession>
<protein>
    <recommendedName>
        <fullName evidence="3">Alpha/beta hydrolase fold-3 domain-containing protein</fullName>
    </recommendedName>
</protein>
<evidence type="ECO:0000313" key="4">
    <source>
        <dbReference type="EMBL" id="WRT70389.1"/>
    </source>
</evidence>
<dbReference type="InterPro" id="IPR050300">
    <property type="entry name" value="GDXG_lipolytic_enzyme"/>
</dbReference>
<keyword evidence="5" id="KW-1185">Reference proteome</keyword>
<evidence type="ECO:0000313" key="5">
    <source>
        <dbReference type="Proteomes" id="UP001329825"/>
    </source>
</evidence>
<evidence type="ECO:0000256" key="2">
    <source>
        <dbReference type="SAM" id="Phobius"/>
    </source>
</evidence>
<feature type="domain" description="Alpha/beta hydrolase fold-3" evidence="3">
    <location>
        <begin position="160"/>
        <end position="371"/>
    </location>
</feature>
<dbReference type="Pfam" id="PF07859">
    <property type="entry name" value="Abhydrolase_3"/>
    <property type="match status" value="1"/>
</dbReference>
<dbReference type="Proteomes" id="UP001329825">
    <property type="component" value="Chromosome 10"/>
</dbReference>
<organism evidence="4 5">
    <name type="scientific">Kwoniella shivajii</name>
    <dbReference type="NCBI Taxonomy" id="564305"/>
    <lineage>
        <taxon>Eukaryota</taxon>
        <taxon>Fungi</taxon>
        <taxon>Dikarya</taxon>
        <taxon>Basidiomycota</taxon>
        <taxon>Agaricomycotina</taxon>
        <taxon>Tremellomycetes</taxon>
        <taxon>Tremellales</taxon>
        <taxon>Cryptococcaceae</taxon>
        <taxon>Kwoniella</taxon>
    </lineage>
</organism>
<feature type="transmembrane region" description="Helical" evidence="2">
    <location>
        <begin position="21"/>
        <end position="42"/>
    </location>
</feature>
<keyword evidence="2" id="KW-0812">Transmembrane</keyword>
<keyword evidence="2" id="KW-0472">Membrane</keyword>
<dbReference type="SUPFAM" id="SSF53474">
    <property type="entry name" value="alpha/beta-Hydrolases"/>
    <property type="match status" value="1"/>
</dbReference>
<dbReference type="PANTHER" id="PTHR48081">
    <property type="entry name" value="AB HYDROLASE SUPERFAMILY PROTEIN C4A8.06C"/>
    <property type="match status" value="1"/>
</dbReference>
<evidence type="ECO:0000256" key="1">
    <source>
        <dbReference type="ARBA" id="ARBA00022801"/>
    </source>
</evidence>
<sequence length="393" mass="43931">MTSGYIRSTPNPDAPNAPSRFVYSPISFFAYVLYLLLIPLYVPYLVLVHCSTSRPFPSWTLDRRISTRLGKLQATLLGYWIVPILEDEWSIQPYETYTEAQRKDEILLEVVSLKPVNKECIKGIADVNGVESVKRPGFWITPNGAKGRGGAERTQGEKVILHVHGGGYIRGHPLWTPFPMEIAKATKLRCLSVNYRKTLDGKSSFPAPLLDILSAYIYLTETLHFHSGSIIVLGESAGGHLLLFLSQYLRDLGLSQPGCFILSSPWVDFTLPNTNSSYTLNSSFDQLSPLRLGRAIKSATRYYTDEFKVSSYASPCKMTTGGWNYLAKSETKIYVHYGGRELFHDEIVTLGKSMKSDQVELTVRLDPDGLHTSGMNGPAGEIFKKDLLEMLSK</sequence>
<dbReference type="RefSeq" id="XP_062795128.1">
    <property type="nucleotide sequence ID" value="XM_062939077.1"/>
</dbReference>
<dbReference type="InterPro" id="IPR013094">
    <property type="entry name" value="AB_hydrolase_3"/>
</dbReference>
<proteinExistence type="predicted"/>
<reference evidence="4 5" key="1">
    <citation type="submission" date="2024-01" db="EMBL/GenBank/DDBJ databases">
        <title>Comparative genomics of Cryptococcus and Kwoniella reveals pathogenesis evolution and contrasting modes of karyotype evolution via chromosome fusion or intercentromeric recombination.</title>
        <authorList>
            <person name="Coelho M.A."/>
            <person name="David-Palma M."/>
            <person name="Shea T."/>
            <person name="Bowers K."/>
            <person name="McGinley-Smith S."/>
            <person name="Mohammad A.W."/>
            <person name="Gnirke A."/>
            <person name="Yurkov A.M."/>
            <person name="Nowrousian M."/>
            <person name="Sun S."/>
            <person name="Cuomo C.A."/>
            <person name="Heitman J."/>
        </authorList>
    </citation>
    <scope>NUCLEOTIDE SEQUENCE [LARGE SCALE GENOMIC DNA]</scope>
    <source>
        <strain evidence="4">CBS 11374</strain>
    </source>
</reference>
<keyword evidence="1" id="KW-0378">Hydrolase</keyword>
<dbReference type="EMBL" id="CP141890">
    <property type="protein sequence ID" value="WRT70389.1"/>
    <property type="molecule type" value="Genomic_DNA"/>
</dbReference>
<evidence type="ECO:0000259" key="3">
    <source>
        <dbReference type="Pfam" id="PF07859"/>
    </source>
</evidence>
<dbReference type="GeneID" id="87959517"/>
<gene>
    <name evidence="4" type="ORF">IL334_007387</name>
</gene>